<evidence type="ECO:0000259" key="2">
    <source>
        <dbReference type="PROSITE" id="PS50887"/>
    </source>
</evidence>
<name>A0ABY4WHD0_9BACL</name>
<sequence>MRPNDIENLINQYEDVLSCFFHYMSDMIFLMSVEEGTRFRYVLMNPPAMQVSKLTEDAYGKQIEDVYPEEKAATLNSMYRDAVKAGKPIYFTTYGDIIGESLLTPIFNSEGVCTHVLTVTRDLTERKKLETQLEFMAYHDALTGLPNRRLLMDRMKQAMSQAKHMGRQIAVLYLDCDYFKEINDTWGHAVGDEFLRVLAKKLSSCVREVDTVARLGGDEFILLLSSLDSAEEAAKVAKRVLQTLQEPWVIQQHSFTLTMSIGIAVYPRDGTTINELLRHADIALYRSKEAGRNQFCFYSSSME</sequence>
<dbReference type="SUPFAM" id="SSF55073">
    <property type="entry name" value="Nucleotide cyclase"/>
    <property type="match status" value="1"/>
</dbReference>
<evidence type="ECO:0000313" key="3">
    <source>
        <dbReference type="EMBL" id="USG66453.1"/>
    </source>
</evidence>
<dbReference type="CDD" id="cd01949">
    <property type="entry name" value="GGDEF"/>
    <property type="match status" value="1"/>
</dbReference>
<dbReference type="Pfam" id="PF08448">
    <property type="entry name" value="PAS_4"/>
    <property type="match status" value="1"/>
</dbReference>
<keyword evidence="4" id="KW-1185">Reference proteome</keyword>
<dbReference type="Gene3D" id="3.30.450.20">
    <property type="entry name" value="PAS domain"/>
    <property type="match status" value="1"/>
</dbReference>
<dbReference type="NCBIfam" id="TIGR00254">
    <property type="entry name" value="GGDEF"/>
    <property type="match status" value="1"/>
</dbReference>
<dbReference type="InterPro" id="IPR013656">
    <property type="entry name" value="PAS_4"/>
</dbReference>
<evidence type="ECO:0000259" key="1">
    <source>
        <dbReference type="PROSITE" id="PS50113"/>
    </source>
</evidence>
<organism evidence="3 4">
    <name type="scientific">Brevibacillus ruminantium</name>
    <dbReference type="NCBI Taxonomy" id="2950604"/>
    <lineage>
        <taxon>Bacteria</taxon>
        <taxon>Bacillati</taxon>
        <taxon>Bacillota</taxon>
        <taxon>Bacilli</taxon>
        <taxon>Bacillales</taxon>
        <taxon>Paenibacillaceae</taxon>
        <taxon>Brevibacillus</taxon>
    </lineage>
</organism>
<feature type="domain" description="PAC" evidence="1">
    <location>
        <begin position="73"/>
        <end position="135"/>
    </location>
</feature>
<dbReference type="Proteomes" id="UP001056500">
    <property type="component" value="Chromosome"/>
</dbReference>
<feature type="domain" description="GGDEF" evidence="2">
    <location>
        <begin position="167"/>
        <end position="300"/>
    </location>
</feature>
<dbReference type="InterPro" id="IPR000160">
    <property type="entry name" value="GGDEF_dom"/>
</dbReference>
<gene>
    <name evidence="3" type="ORF">NDK47_03880</name>
</gene>
<proteinExistence type="predicted"/>
<dbReference type="PANTHER" id="PTHR46663">
    <property type="entry name" value="DIGUANYLATE CYCLASE DGCT-RELATED"/>
    <property type="match status" value="1"/>
</dbReference>
<dbReference type="PANTHER" id="PTHR46663:SF3">
    <property type="entry name" value="SLL0267 PROTEIN"/>
    <property type="match status" value="1"/>
</dbReference>
<dbReference type="InterPro" id="IPR035965">
    <property type="entry name" value="PAS-like_dom_sf"/>
</dbReference>
<dbReference type="PROSITE" id="PS50113">
    <property type="entry name" value="PAC"/>
    <property type="match status" value="1"/>
</dbReference>
<dbReference type="InterPro" id="IPR043128">
    <property type="entry name" value="Rev_trsase/Diguanyl_cyclase"/>
</dbReference>
<dbReference type="PROSITE" id="PS50887">
    <property type="entry name" value="GGDEF"/>
    <property type="match status" value="1"/>
</dbReference>
<dbReference type="RefSeq" id="WP_251873602.1">
    <property type="nucleotide sequence ID" value="NZ_CP098755.1"/>
</dbReference>
<dbReference type="InterPro" id="IPR000700">
    <property type="entry name" value="PAS-assoc_C"/>
</dbReference>
<dbReference type="SMART" id="SM00267">
    <property type="entry name" value="GGDEF"/>
    <property type="match status" value="1"/>
</dbReference>
<protein>
    <submittedName>
        <fullName evidence="3">GGDEF domain-containing protein</fullName>
    </submittedName>
</protein>
<dbReference type="InterPro" id="IPR052163">
    <property type="entry name" value="DGC-Regulatory_Protein"/>
</dbReference>
<accession>A0ABY4WHD0</accession>
<dbReference type="InterPro" id="IPR029787">
    <property type="entry name" value="Nucleotide_cyclase"/>
</dbReference>
<dbReference type="Gene3D" id="3.30.70.270">
    <property type="match status" value="1"/>
</dbReference>
<dbReference type="SUPFAM" id="SSF55785">
    <property type="entry name" value="PYP-like sensor domain (PAS domain)"/>
    <property type="match status" value="1"/>
</dbReference>
<evidence type="ECO:0000313" key="4">
    <source>
        <dbReference type="Proteomes" id="UP001056500"/>
    </source>
</evidence>
<dbReference type="Pfam" id="PF00990">
    <property type="entry name" value="GGDEF"/>
    <property type="match status" value="1"/>
</dbReference>
<reference evidence="3" key="1">
    <citation type="submission" date="2022-06" db="EMBL/GenBank/DDBJ databases">
        <title>Genome sequencing of Brevibacillus sp. BB3-R1.</title>
        <authorList>
            <person name="Heo J."/>
            <person name="Lee D."/>
            <person name="Won M."/>
            <person name="Han B.-H."/>
            <person name="Hong S.-B."/>
            <person name="Kwon S.-W."/>
        </authorList>
    </citation>
    <scope>NUCLEOTIDE SEQUENCE</scope>
    <source>
        <strain evidence="3">BB3-R1</strain>
    </source>
</reference>
<dbReference type="EMBL" id="CP098755">
    <property type="protein sequence ID" value="USG66453.1"/>
    <property type="molecule type" value="Genomic_DNA"/>
</dbReference>